<evidence type="ECO:0000256" key="3">
    <source>
        <dbReference type="PROSITE-ProRule" id="PRU00023"/>
    </source>
</evidence>
<dbReference type="Pfam" id="PF00023">
    <property type="entry name" value="Ank"/>
    <property type="match status" value="1"/>
</dbReference>
<accession>L7UA13</accession>
<keyword evidence="2 3" id="KW-0040">ANK repeat</keyword>
<dbReference type="SMART" id="SM00248">
    <property type="entry name" value="ANK"/>
    <property type="match status" value="4"/>
</dbReference>
<dbReference type="EMBL" id="CP004025">
    <property type="protein sequence ID" value="AGC45786.1"/>
    <property type="molecule type" value="Genomic_DNA"/>
</dbReference>
<dbReference type="RefSeq" id="WP_015350046.1">
    <property type="nucleotide sequence ID" value="NC_020126.1"/>
</dbReference>
<keyword evidence="1" id="KW-0677">Repeat</keyword>
<evidence type="ECO:0000256" key="2">
    <source>
        <dbReference type="ARBA" id="ARBA00023043"/>
    </source>
</evidence>
<dbReference type="Gene3D" id="1.25.40.20">
    <property type="entry name" value="Ankyrin repeat-containing domain"/>
    <property type="match status" value="3"/>
</dbReference>
<dbReference type="eggNOG" id="COG0666">
    <property type="taxonomic scope" value="Bacteria"/>
</dbReference>
<dbReference type="SUPFAM" id="SSF48403">
    <property type="entry name" value="Ankyrin repeat"/>
    <property type="match status" value="1"/>
</dbReference>
<sequence>MARAQDARKKVDVARLMKKVDALLDDAPPQLDDAMALLRQVLEVEPDRLMALHSLSWSLDAYRRTDPLRWEREMKAEHWRLRDQVLALTKGTKSGGKLSDAQRARALALSLWAEDRVRGTPSNAELDEVEAALDEAEGFRALPDLSRGRRGLGAWRAVRQGVKGYPSLLDSMARTPARRILDVPDDDDACFCGLEGAFADEGFLAWLRKQTPVARPKGKKGKELDAALLLAAGDDAAPFLGPGFGGFGRVGRVLALRALGANLDLRNDSKQGLLHVAAMVDDSALVKELLALGLSPTAVDDEKATPLHRATENDAVACVPVLVKGGAAVEALDVNGRTPLFDARVPQSAQALLDVGANPNAGKGWTVLHQMACFLDRGPVIELLLRAGADARRKDAQGKTPADAAVERELSHIARLLGATPAAKPASSRKPKAR</sequence>
<organism evidence="4 5">
    <name type="scientific">Myxococcus stipitatus (strain DSM 14675 / JCM 12634 / Mx s8)</name>
    <dbReference type="NCBI Taxonomy" id="1278073"/>
    <lineage>
        <taxon>Bacteria</taxon>
        <taxon>Pseudomonadati</taxon>
        <taxon>Myxococcota</taxon>
        <taxon>Myxococcia</taxon>
        <taxon>Myxococcales</taxon>
        <taxon>Cystobacterineae</taxon>
        <taxon>Myxococcaceae</taxon>
        <taxon>Myxococcus</taxon>
    </lineage>
</organism>
<feature type="repeat" description="ANK" evidence="3">
    <location>
        <begin position="363"/>
        <end position="396"/>
    </location>
</feature>
<dbReference type="PATRIC" id="fig|1278073.3.peg.4559"/>
<name>L7UA13_MYXSD</name>
<evidence type="ECO:0000313" key="4">
    <source>
        <dbReference type="EMBL" id="AGC45786.1"/>
    </source>
</evidence>
<reference evidence="4 5" key="1">
    <citation type="journal article" date="2013" name="Genome Announc.">
        <title>Complete genome sequence of Myxococcus stipitatus strain DSM 14675, a fruiting myxobacterium.</title>
        <authorList>
            <person name="Huntley S."/>
            <person name="Kneip S."/>
            <person name="Treuner-Lange A."/>
            <person name="Sogaard-Andersen L."/>
        </authorList>
    </citation>
    <scope>NUCLEOTIDE SEQUENCE [LARGE SCALE GENOMIC DNA]</scope>
    <source>
        <strain evidence="5">DSM 14675 / JCM 12634 / Mx s8</strain>
    </source>
</reference>
<dbReference type="AlphaFoldDB" id="L7UA13"/>
<dbReference type="HOGENOM" id="CLU_631385_0_0_7"/>
<dbReference type="PROSITE" id="PS50088">
    <property type="entry name" value="ANK_REPEAT"/>
    <property type="match status" value="2"/>
</dbReference>
<proteinExistence type="predicted"/>
<dbReference type="STRING" id="1278073.MYSTI_04493"/>
<protein>
    <submittedName>
        <fullName evidence="4">Uncharacterized protein</fullName>
    </submittedName>
</protein>
<dbReference type="KEGG" id="msd:MYSTI_04493"/>
<dbReference type="Proteomes" id="UP000011131">
    <property type="component" value="Chromosome"/>
</dbReference>
<dbReference type="InterPro" id="IPR002110">
    <property type="entry name" value="Ankyrin_rpt"/>
</dbReference>
<evidence type="ECO:0000256" key="1">
    <source>
        <dbReference type="ARBA" id="ARBA00022737"/>
    </source>
</evidence>
<evidence type="ECO:0000313" key="5">
    <source>
        <dbReference type="Proteomes" id="UP000011131"/>
    </source>
</evidence>
<dbReference type="InterPro" id="IPR036770">
    <property type="entry name" value="Ankyrin_rpt-contain_sf"/>
</dbReference>
<dbReference type="Pfam" id="PF12796">
    <property type="entry name" value="Ank_2"/>
    <property type="match status" value="1"/>
</dbReference>
<feature type="repeat" description="ANK" evidence="3">
    <location>
        <begin position="302"/>
        <end position="334"/>
    </location>
</feature>
<keyword evidence="5" id="KW-1185">Reference proteome</keyword>
<dbReference type="PANTHER" id="PTHR24171">
    <property type="entry name" value="ANKYRIN REPEAT DOMAIN-CONTAINING PROTEIN 39-RELATED"/>
    <property type="match status" value="1"/>
</dbReference>
<gene>
    <name evidence="4" type="ordered locus">MYSTI_04493</name>
</gene>